<protein>
    <recommendedName>
        <fullName evidence="1">Knr4/Smi1-like domain-containing protein</fullName>
    </recommendedName>
</protein>
<dbReference type="InterPro" id="IPR018958">
    <property type="entry name" value="Knr4/Smi1-like_dom"/>
</dbReference>
<reference evidence="3" key="1">
    <citation type="journal article" date="2019" name="Int. J. Syst. Evol. Microbiol.">
        <title>The Global Catalogue of Microorganisms (GCM) 10K type strain sequencing project: providing services to taxonomists for standard genome sequencing and annotation.</title>
        <authorList>
            <consortium name="The Broad Institute Genomics Platform"/>
            <consortium name="The Broad Institute Genome Sequencing Center for Infectious Disease"/>
            <person name="Wu L."/>
            <person name="Ma J."/>
        </authorList>
    </citation>
    <scope>NUCLEOTIDE SEQUENCE [LARGE SCALE GENOMIC DNA]</scope>
    <source>
        <strain evidence="3">JCM 16928</strain>
    </source>
</reference>
<sequence length="151" mass="16858">MSEFDEVLRLIAEQDPPLDDGRPPTGATPTDLRHLRDDLGFDLPESLTRWLSTCNGSFAGQGGLFGANLAGPREFLDISSYVALRPSWRHHRWIPVAGDGCGDYYILDASRSHFPGDVIFFVDQSDYDALDHAVASDLPTFLRQYLLSWNS</sequence>
<gene>
    <name evidence="2" type="ORF">GCM10022235_84280</name>
</gene>
<dbReference type="InterPro" id="IPR037883">
    <property type="entry name" value="Knr4/Smi1-like_sf"/>
</dbReference>
<dbReference type="Pfam" id="PF09346">
    <property type="entry name" value="SMI1_KNR4"/>
    <property type="match status" value="1"/>
</dbReference>
<proteinExistence type="predicted"/>
<dbReference type="SUPFAM" id="SSF160631">
    <property type="entry name" value="SMI1/KNR4-like"/>
    <property type="match status" value="1"/>
</dbReference>
<dbReference type="EMBL" id="BAABAA010000025">
    <property type="protein sequence ID" value="GAA3599519.1"/>
    <property type="molecule type" value="Genomic_DNA"/>
</dbReference>
<comment type="caution">
    <text evidence="2">The sequence shown here is derived from an EMBL/GenBank/DDBJ whole genome shotgun (WGS) entry which is preliminary data.</text>
</comment>
<organism evidence="2 3">
    <name type="scientific">Kribbella ginsengisoli</name>
    <dbReference type="NCBI Taxonomy" id="363865"/>
    <lineage>
        <taxon>Bacteria</taxon>
        <taxon>Bacillati</taxon>
        <taxon>Actinomycetota</taxon>
        <taxon>Actinomycetes</taxon>
        <taxon>Propionibacteriales</taxon>
        <taxon>Kribbellaceae</taxon>
        <taxon>Kribbella</taxon>
    </lineage>
</organism>
<name>A0ABP6Z7H0_9ACTN</name>
<keyword evidence="3" id="KW-1185">Reference proteome</keyword>
<evidence type="ECO:0000259" key="1">
    <source>
        <dbReference type="SMART" id="SM00860"/>
    </source>
</evidence>
<accession>A0ABP6Z7H0</accession>
<feature type="domain" description="Knr4/Smi1-like" evidence="1">
    <location>
        <begin position="26"/>
        <end position="144"/>
    </location>
</feature>
<dbReference type="Gene3D" id="3.40.1580.10">
    <property type="entry name" value="SMI1/KNR4-like"/>
    <property type="match status" value="1"/>
</dbReference>
<evidence type="ECO:0000313" key="3">
    <source>
        <dbReference type="Proteomes" id="UP001501222"/>
    </source>
</evidence>
<dbReference type="SMART" id="SM00860">
    <property type="entry name" value="SMI1_KNR4"/>
    <property type="match status" value="1"/>
</dbReference>
<dbReference type="RefSeq" id="WP_344850365.1">
    <property type="nucleotide sequence ID" value="NZ_BAABAA010000025.1"/>
</dbReference>
<dbReference type="Proteomes" id="UP001501222">
    <property type="component" value="Unassembled WGS sequence"/>
</dbReference>
<evidence type="ECO:0000313" key="2">
    <source>
        <dbReference type="EMBL" id="GAA3599519.1"/>
    </source>
</evidence>